<dbReference type="PANTHER" id="PTHR16056:SF2">
    <property type="entry name" value="TESTIS-EXPRESSED PROTEIN 10"/>
    <property type="match status" value="1"/>
</dbReference>
<dbReference type="OrthoDB" id="361362at2759"/>
<evidence type="ECO:0000313" key="9">
    <source>
        <dbReference type="Proteomes" id="UP000765509"/>
    </source>
</evidence>
<feature type="domain" description="Pre-rRNA-processing protein Ipi1 N-terminal" evidence="7">
    <location>
        <begin position="139"/>
        <end position="253"/>
    </location>
</feature>
<dbReference type="Pfam" id="PF12333">
    <property type="entry name" value="Ipi1_N"/>
    <property type="match status" value="1"/>
</dbReference>
<organism evidence="8 9">
    <name type="scientific">Austropuccinia psidii MF-1</name>
    <dbReference type="NCBI Taxonomy" id="1389203"/>
    <lineage>
        <taxon>Eukaryota</taxon>
        <taxon>Fungi</taxon>
        <taxon>Dikarya</taxon>
        <taxon>Basidiomycota</taxon>
        <taxon>Pucciniomycotina</taxon>
        <taxon>Pucciniomycetes</taxon>
        <taxon>Pucciniales</taxon>
        <taxon>Sphaerophragmiaceae</taxon>
        <taxon>Austropuccinia</taxon>
    </lineage>
</organism>
<dbReference type="InterPro" id="IPR024679">
    <property type="entry name" value="Ipi1_N"/>
</dbReference>
<keyword evidence="5" id="KW-0690">Ribosome biogenesis</keyword>
<feature type="compositionally biased region" description="Polar residues" evidence="6">
    <location>
        <begin position="30"/>
        <end position="39"/>
    </location>
</feature>
<evidence type="ECO:0000256" key="6">
    <source>
        <dbReference type="SAM" id="MobiDB-lite"/>
    </source>
</evidence>
<dbReference type="PANTHER" id="PTHR16056">
    <property type="entry name" value="REGULATOR OF MICROTUBULE DYNAMICS PROTEIN"/>
    <property type="match status" value="1"/>
</dbReference>
<evidence type="ECO:0000313" key="8">
    <source>
        <dbReference type="EMBL" id="MBW0488513.1"/>
    </source>
</evidence>
<keyword evidence="9" id="KW-1185">Reference proteome</keyword>
<dbReference type="InterPro" id="IPR016024">
    <property type="entry name" value="ARM-type_fold"/>
</dbReference>
<comment type="similarity">
    <text evidence="3 5">Belongs to the IPI1/TEX10 family.</text>
</comment>
<dbReference type="Proteomes" id="UP000765509">
    <property type="component" value="Unassembled WGS sequence"/>
</dbReference>
<comment type="caution">
    <text evidence="8">The sequence shown here is derived from an EMBL/GenBank/DDBJ whole genome shotgun (WGS) entry which is preliminary data.</text>
</comment>
<accession>A0A9Q3H1L7</accession>
<comment type="subunit">
    <text evidence="5">Component of the RIX1 complex.</text>
</comment>
<evidence type="ECO:0000256" key="2">
    <source>
        <dbReference type="ARBA" id="ARBA00004123"/>
    </source>
</evidence>
<dbReference type="GO" id="GO:0006364">
    <property type="term" value="P:rRNA processing"/>
    <property type="evidence" value="ECO:0007669"/>
    <property type="project" value="UniProtKB-UniRule"/>
</dbReference>
<proteinExistence type="inferred from homology"/>
<dbReference type="GO" id="GO:0120330">
    <property type="term" value="C:rixosome complex"/>
    <property type="evidence" value="ECO:0007669"/>
    <property type="project" value="UniProtKB-UniRule"/>
</dbReference>
<dbReference type="Gene3D" id="1.25.10.10">
    <property type="entry name" value="Leucine-rich Repeat Variant"/>
    <property type="match status" value="1"/>
</dbReference>
<evidence type="ECO:0000259" key="7">
    <source>
        <dbReference type="Pfam" id="PF12333"/>
    </source>
</evidence>
<evidence type="ECO:0000256" key="4">
    <source>
        <dbReference type="ARBA" id="ARBA00023242"/>
    </source>
</evidence>
<feature type="region of interest" description="Disordered" evidence="6">
    <location>
        <begin position="1"/>
        <end position="39"/>
    </location>
</feature>
<evidence type="ECO:0000256" key="5">
    <source>
        <dbReference type="RuleBase" id="RU368021"/>
    </source>
</evidence>
<dbReference type="SUPFAM" id="SSF48371">
    <property type="entry name" value="ARM repeat"/>
    <property type="match status" value="1"/>
</dbReference>
<protein>
    <recommendedName>
        <fullName evidence="5">Pre-rRNA-processing protein</fullName>
    </recommendedName>
</protein>
<name>A0A9Q3H1L7_9BASI</name>
<comment type="function">
    <text evidence="1 5">Component of the RIX1 complex required for processing of ITS2 sequences from 35S pre-rRNA.</text>
</comment>
<evidence type="ECO:0000256" key="1">
    <source>
        <dbReference type="ARBA" id="ARBA00002355"/>
    </source>
</evidence>
<reference evidence="8" key="1">
    <citation type="submission" date="2021-03" db="EMBL/GenBank/DDBJ databases">
        <title>Draft genome sequence of rust myrtle Austropuccinia psidii MF-1, a brazilian biotype.</title>
        <authorList>
            <person name="Quecine M.C."/>
            <person name="Pachon D.M.R."/>
            <person name="Bonatelli M.L."/>
            <person name="Correr F.H."/>
            <person name="Franceschini L.M."/>
            <person name="Leite T.F."/>
            <person name="Margarido G.R.A."/>
            <person name="Almeida C.A."/>
            <person name="Ferrarezi J.A."/>
            <person name="Labate C.A."/>
        </authorList>
    </citation>
    <scope>NUCLEOTIDE SEQUENCE</scope>
    <source>
        <strain evidence="8">MF-1</strain>
    </source>
</reference>
<dbReference type="InterPro" id="IPR011989">
    <property type="entry name" value="ARM-like"/>
</dbReference>
<evidence type="ECO:0000256" key="3">
    <source>
        <dbReference type="ARBA" id="ARBA00006427"/>
    </source>
</evidence>
<keyword evidence="4 5" id="KW-0539">Nucleus</keyword>
<dbReference type="GO" id="GO:0005634">
    <property type="term" value="C:nucleus"/>
    <property type="evidence" value="ECO:0007669"/>
    <property type="project" value="UniProtKB-SubCell"/>
</dbReference>
<keyword evidence="5" id="KW-0698">rRNA processing</keyword>
<gene>
    <name evidence="8" type="ORF">O181_028228</name>
</gene>
<comment type="subcellular location">
    <subcellularLocation>
        <location evidence="2 5">Nucleus</location>
    </subcellularLocation>
</comment>
<dbReference type="EMBL" id="AVOT02009632">
    <property type="protein sequence ID" value="MBW0488513.1"/>
    <property type="molecule type" value="Genomic_DNA"/>
</dbReference>
<sequence length="729" mass="81459">MPKSQKQKKAKIEDFSKSKLKVGKTKKLPNNATNTSYSVKSIGLPNQNLKKDDQTDPTTKWNLTLDDLIVRLRHYSPTTRKDALIGLRELLHAHHDLWRPNLGRIIHNSARLVSDENPVVRKGLRDFFQWFLPLVDLKLLEPFCSIVIFFVCSALAHIFTHVRVDAIHIIDILLEVAPTSVVSGFPIDSFSIINDQANLSVNSRHHHGIRLLQCYLSILSIGSDSATAGLSSTSTNQLSATSRLIVIKSLARFVSVATAFEKPQKSCQISMPLWIFRGAFACKRDFEMFSFLLTQPDSHQKDLSFHQIIPSAIYNDDNSNSHKFELFNEAFLDDESLQRDMNDTDLDTSLSGPSSSATQEITPDTPLKLLRLIHPLVLSIFLDNAPEAFRAALVLQSSSSSSSSSSSLQLVYYALSTLHCLWRGSILTNLKFDAADFKSLLTILEKMSPYFVFGSDEIEPQNPESKRILQSLNLVYCDLVSLLALSKQASDHSLSIQLDRVGNHIAQLLNEDANVINPTAQTLDPIAYIDTIPIIWSLLRRGFVQNTSLTLEPSNLPNQVLESFINHLDRLSCRSELKALGIQFLARLCIIDDLPGCNPACLFDSFSLETQDKLRKWVLGLPKVLWALGHKDPNTSFSILSFLHRAVSLPMTFFETCFPLLPSLLVPFFLTTNPNSGRPIYGPYHRLPVSCQQIADGLGWYLINNSNITQASGLKLALAGSKAYKLQTS</sequence>
<dbReference type="AlphaFoldDB" id="A0A9Q3H1L7"/>
<feature type="compositionally biased region" description="Basic residues" evidence="6">
    <location>
        <begin position="18"/>
        <end position="27"/>
    </location>
</feature>